<name>A0AAV2FWB4_9ROSI</name>
<dbReference type="InterPro" id="IPR052929">
    <property type="entry name" value="RNase_H-like_EbsB-rel"/>
</dbReference>
<evidence type="ECO:0000313" key="4">
    <source>
        <dbReference type="EMBL" id="CAL1402678.1"/>
    </source>
</evidence>
<feature type="domain" description="Reverse transcriptase zinc-binding" evidence="3">
    <location>
        <begin position="79"/>
        <end position="173"/>
    </location>
</feature>
<sequence>MTGDLGDSARACGDLDDWCLPLKSLCGFPNPPGDKNLEFRPPSKPLPFGQHQVDPLHFVVSSSPLPDKLIWHYSSNGVYNVKSGYQVLLEDRAASFDPLPHHLDSKFWKCLWNLPIPPKLKIFLWRLVRGFLPLCTVLKQKTLCDVDTCPICSVEAETFSHCFFNCRIARGLWELAGQETIRQDVCVLTPDVAWHRIFFSLQLSKVQIAEIVFLSWRVWKARCWSVHDRVQYLPPALVRQFRSHLSEWQDVSNGRQPSQPMTRQRGEQPPTISCPPGGILIRFDGAFRKYVGGSSGFVGFAEDSSLVCAYGKFYAGLNDPFLSELLALRDSMLWCLQHGFYNVCFCGDSQLVIRRVAKNAVQHETGGAILEEVCLLRSSFQFSRFAFASRRTNRAAHLVAKTALALVARHSVDYRYLLFNSL</sequence>
<dbReference type="Proteomes" id="UP001497516">
    <property type="component" value="Chromosome 7"/>
</dbReference>
<organism evidence="4 5">
    <name type="scientific">Linum trigynum</name>
    <dbReference type="NCBI Taxonomy" id="586398"/>
    <lineage>
        <taxon>Eukaryota</taxon>
        <taxon>Viridiplantae</taxon>
        <taxon>Streptophyta</taxon>
        <taxon>Embryophyta</taxon>
        <taxon>Tracheophyta</taxon>
        <taxon>Spermatophyta</taxon>
        <taxon>Magnoliopsida</taxon>
        <taxon>eudicotyledons</taxon>
        <taxon>Gunneridae</taxon>
        <taxon>Pentapetalae</taxon>
        <taxon>rosids</taxon>
        <taxon>fabids</taxon>
        <taxon>Malpighiales</taxon>
        <taxon>Linaceae</taxon>
        <taxon>Linum</taxon>
    </lineage>
</organism>
<feature type="compositionally biased region" description="Polar residues" evidence="1">
    <location>
        <begin position="249"/>
        <end position="262"/>
    </location>
</feature>
<evidence type="ECO:0000259" key="2">
    <source>
        <dbReference type="Pfam" id="PF13456"/>
    </source>
</evidence>
<dbReference type="PANTHER" id="PTHR47074">
    <property type="entry name" value="BNAC02G40300D PROTEIN"/>
    <property type="match status" value="1"/>
</dbReference>
<feature type="region of interest" description="Disordered" evidence="1">
    <location>
        <begin position="249"/>
        <end position="273"/>
    </location>
</feature>
<dbReference type="Gene3D" id="3.30.420.10">
    <property type="entry name" value="Ribonuclease H-like superfamily/Ribonuclease H"/>
    <property type="match status" value="1"/>
</dbReference>
<keyword evidence="5" id="KW-1185">Reference proteome</keyword>
<reference evidence="4 5" key="1">
    <citation type="submission" date="2024-04" db="EMBL/GenBank/DDBJ databases">
        <authorList>
            <person name="Fracassetti M."/>
        </authorList>
    </citation>
    <scope>NUCLEOTIDE SEQUENCE [LARGE SCALE GENOMIC DNA]</scope>
</reference>
<dbReference type="GO" id="GO:0003676">
    <property type="term" value="F:nucleic acid binding"/>
    <property type="evidence" value="ECO:0007669"/>
    <property type="project" value="InterPro"/>
</dbReference>
<dbReference type="AlphaFoldDB" id="A0AAV2FWB4"/>
<dbReference type="GO" id="GO:0004523">
    <property type="term" value="F:RNA-DNA hybrid ribonuclease activity"/>
    <property type="evidence" value="ECO:0007669"/>
    <property type="project" value="InterPro"/>
</dbReference>
<dbReference type="InterPro" id="IPR002156">
    <property type="entry name" value="RNaseH_domain"/>
</dbReference>
<evidence type="ECO:0000259" key="3">
    <source>
        <dbReference type="Pfam" id="PF13966"/>
    </source>
</evidence>
<dbReference type="Pfam" id="PF13456">
    <property type="entry name" value="RVT_3"/>
    <property type="match status" value="1"/>
</dbReference>
<feature type="domain" description="RNase H type-1" evidence="2">
    <location>
        <begin position="283"/>
        <end position="403"/>
    </location>
</feature>
<evidence type="ECO:0008006" key="6">
    <source>
        <dbReference type="Google" id="ProtNLM"/>
    </source>
</evidence>
<evidence type="ECO:0000256" key="1">
    <source>
        <dbReference type="SAM" id="MobiDB-lite"/>
    </source>
</evidence>
<dbReference type="InterPro" id="IPR026960">
    <property type="entry name" value="RVT-Znf"/>
</dbReference>
<evidence type="ECO:0000313" key="5">
    <source>
        <dbReference type="Proteomes" id="UP001497516"/>
    </source>
</evidence>
<dbReference type="PANTHER" id="PTHR47074:SF75">
    <property type="entry name" value="RNASE H TYPE-1 DOMAIN-CONTAINING PROTEIN"/>
    <property type="match status" value="1"/>
</dbReference>
<proteinExistence type="predicted"/>
<dbReference type="Pfam" id="PF13966">
    <property type="entry name" value="zf-RVT"/>
    <property type="match status" value="1"/>
</dbReference>
<dbReference type="EMBL" id="OZ034820">
    <property type="protein sequence ID" value="CAL1402678.1"/>
    <property type="molecule type" value="Genomic_DNA"/>
</dbReference>
<dbReference type="CDD" id="cd06222">
    <property type="entry name" value="RNase_H_like"/>
    <property type="match status" value="1"/>
</dbReference>
<protein>
    <recommendedName>
        <fullName evidence="6">Reverse transcriptase zinc-binding domain-containing protein</fullName>
    </recommendedName>
</protein>
<accession>A0AAV2FWB4</accession>
<dbReference type="InterPro" id="IPR036397">
    <property type="entry name" value="RNaseH_sf"/>
</dbReference>
<dbReference type="InterPro" id="IPR044730">
    <property type="entry name" value="RNase_H-like_dom_plant"/>
</dbReference>
<gene>
    <name evidence="4" type="ORF">LTRI10_LOCUS42663</name>
</gene>